<dbReference type="Pfam" id="PF00356">
    <property type="entry name" value="LacI"/>
    <property type="match status" value="1"/>
</dbReference>
<dbReference type="CDD" id="cd06267">
    <property type="entry name" value="PBP1_LacI_sugar_binding-like"/>
    <property type="match status" value="1"/>
</dbReference>
<keyword evidence="2" id="KW-0805">Transcription regulation</keyword>
<comment type="caution">
    <text evidence="6">The sequence shown here is derived from an EMBL/GenBank/DDBJ whole genome shotgun (WGS) entry which is preliminary data.</text>
</comment>
<dbReference type="RefSeq" id="WP_349136291.1">
    <property type="nucleotide sequence ID" value="NZ_JBBMFF010000239.1"/>
</dbReference>
<dbReference type="Pfam" id="PF13377">
    <property type="entry name" value="Peripla_BP_3"/>
    <property type="match status" value="1"/>
</dbReference>
<evidence type="ECO:0000256" key="3">
    <source>
        <dbReference type="ARBA" id="ARBA00023125"/>
    </source>
</evidence>
<evidence type="ECO:0000256" key="1">
    <source>
        <dbReference type="ARBA" id="ARBA00022491"/>
    </source>
</evidence>
<protein>
    <submittedName>
        <fullName evidence="6">LacI family DNA-binding transcriptional regulator</fullName>
    </submittedName>
</protein>
<dbReference type="SUPFAM" id="SSF47413">
    <property type="entry name" value="lambda repressor-like DNA-binding domains"/>
    <property type="match status" value="1"/>
</dbReference>
<dbReference type="InterPro" id="IPR028082">
    <property type="entry name" value="Peripla_BP_I"/>
</dbReference>
<keyword evidence="4" id="KW-0804">Transcription</keyword>
<dbReference type="InterPro" id="IPR010982">
    <property type="entry name" value="Lambda_DNA-bd_dom_sf"/>
</dbReference>
<dbReference type="SMART" id="SM00354">
    <property type="entry name" value="HTH_LACI"/>
    <property type="match status" value="1"/>
</dbReference>
<dbReference type="GO" id="GO:0003677">
    <property type="term" value="F:DNA binding"/>
    <property type="evidence" value="ECO:0007669"/>
    <property type="project" value="UniProtKB-KW"/>
</dbReference>
<feature type="domain" description="HTH lacI-type" evidence="5">
    <location>
        <begin position="6"/>
        <end position="60"/>
    </location>
</feature>
<sequence>MGKQEANIYEIAREAGVSIATVSRVINHSNAVSEKSYRRVMDAVRKFNYVPNSTARSLSTSTSTSIGVVIPDINNPFFSLLLEGITRVADERGYHVLLFNTAENTDREHQVLQTMREHRLRGIIITPVSEQDPDTMKRLHNFETLGIPVVLLDREVDSQFFDRVVTDDERGVHAAVSELIRVGHRRIAIITGPEASRPGRERLRGYYRALREHGLPVTPAYIRKGDFMVDCAYEQTLALCAMQEPPTAVFSSNNMTTYGCLKAFNELGLRVGADIALVGFDDIDALCWLDYNISVVSRDVPEMGKQAMRLLLQRFESERGERAGARECLPTELLLRGSELLPESGRAH</sequence>
<keyword evidence="3 6" id="KW-0238">DNA-binding</keyword>
<dbReference type="Proteomes" id="UP001491552">
    <property type="component" value="Unassembled WGS sequence"/>
</dbReference>
<dbReference type="CDD" id="cd01392">
    <property type="entry name" value="HTH_LacI"/>
    <property type="match status" value="1"/>
</dbReference>
<dbReference type="PRINTS" id="PR00036">
    <property type="entry name" value="HTHLACI"/>
</dbReference>
<dbReference type="PROSITE" id="PS00356">
    <property type="entry name" value="HTH_LACI_1"/>
    <property type="match status" value="1"/>
</dbReference>
<dbReference type="PANTHER" id="PTHR30146:SF148">
    <property type="entry name" value="HTH-TYPE TRANSCRIPTIONAL REPRESSOR PURR-RELATED"/>
    <property type="match status" value="1"/>
</dbReference>
<dbReference type="EMBL" id="JBBMFF010000239">
    <property type="protein sequence ID" value="MEQ2511585.1"/>
    <property type="molecule type" value="Genomic_DNA"/>
</dbReference>
<evidence type="ECO:0000313" key="6">
    <source>
        <dbReference type="EMBL" id="MEQ2511585.1"/>
    </source>
</evidence>
<evidence type="ECO:0000259" key="5">
    <source>
        <dbReference type="PROSITE" id="PS50932"/>
    </source>
</evidence>
<evidence type="ECO:0000256" key="4">
    <source>
        <dbReference type="ARBA" id="ARBA00023163"/>
    </source>
</evidence>
<dbReference type="PANTHER" id="PTHR30146">
    <property type="entry name" value="LACI-RELATED TRANSCRIPTIONAL REPRESSOR"/>
    <property type="match status" value="1"/>
</dbReference>
<gene>
    <name evidence="6" type="ORF">WMO66_10070</name>
</gene>
<accession>A0ABV1G865</accession>
<dbReference type="Gene3D" id="3.40.50.2300">
    <property type="match status" value="2"/>
</dbReference>
<dbReference type="InterPro" id="IPR046335">
    <property type="entry name" value="LacI/GalR-like_sensor"/>
</dbReference>
<proteinExistence type="predicted"/>
<organism evidence="6 7">
    <name type="scientific">Faecousia intestinalis</name>
    <dbReference type="NCBI Taxonomy" id="3133167"/>
    <lineage>
        <taxon>Bacteria</taxon>
        <taxon>Bacillati</taxon>
        <taxon>Bacillota</taxon>
        <taxon>Clostridia</taxon>
        <taxon>Eubacteriales</taxon>
        <taxon>Oscillospiraceae</taxon>
        <taxon>Faecousia</taxon>
    </lineage>
</organism>
<evidence type="ECO:0000256" key="2">
    <source>
        <dbReference type="ARBA" id="ARBA00023015"/>
    </source>
</evidence>
<reference evidence="6 7" key="1">
    <citation type="submission" date="2024-03" db="EMBL/GenBank/DDBJ databases">
        <title>Human intestinal bacterial collection.</title>
        <authorList>
            <person name="Pauvert C."/>
            <person name="Hitch T.C.A."/>
            <person name="Clavel T."/>
        </authorList>
    </citation>
    <scope>NUCLEOTIDE SEQUENCE [LARGE SCALE GENOMIC DNA]</scope>
    <source>
        <strain evidence="6 7">CLA-AA-H192</strain>
    </source>
</reference>
<name>A0ABV1G865_9FIRM</name>
<dbReference type="SUPFAM" id="SSF53822">
    <property type="entry name" value="Periplasmic binding protein-like I"/>
    <property type="match status" value="1"/>
</dbReference>
<dbReference type="Gene3D" id="1.10.260.40">
    <property type="entry name" value="lambda repressor-like DNA-binding domains"/>
    <property type="match status" value="1"/>
</dbReference>
<keyword evidence="7" id="KW-1185">Reference proteome</keyword>
<dbReference type="InterPro" id="IPR000843">
    <property type="entry name" value="HTH_LacI"/>
</dbReference>
<dbReference type="PROSITE" id="PS50932">
    <property type="entry name" value="HTH_LACI_2"/>
    <property type="match status" value="1"/>
</dbReference>
<evidence type="ECO:0000313" key="7">
    <source>
        <dbReference type="Proteomes" id="UP001491552"/>
    </source>
</evidence>
<keyword evidence="1" id="KW-0678">Repressor</keyword>